<proteinExistence type="inferred from homology"/>
<dbReference type="EMBL" id="CP002305">
    <property type="protein sequence ID" value="ADQ17897.1"/>
    <property type="molecule type" value="Genomic_DNA"/>
</dbReference>
<dbReference type="Pfam" id="PF02897">
    <property type="entry name" value="Peptidase_S9_N"/>
    <property type="match status" value="1"/>
</dbReference>
<accession>E4RV17</accession>
<feature type="domain" description="Peptidase S9 prolyl oligopeptidase catalytic" evidence="7">
    <location>
        <begin position="472"/>
        <end position="686"/>
    </location>
</feature>
<dbReference type="HOGENOM" id="CLU_011290_0_1_10"/>
<reference key="1">
    <citation type="submission" date="2010-11" db="EMBL/GenBank/DDBJ databases">
        <title>The complete genome of Leadbetterella byssophila DSM 17132.</title>
        <authorList>
            <consortium name="US DOE Joint Genome Institute (JGI-PGF)"/>
            <person name="Lucas S."/>
            <person name="Copeland A."/>
            <person name="Lapidus A."/>
            <person name="Glavina del Rio T."/>
            <person name="Dalin E."/>
            <person name="Tice H."/>
            <person name="Bruce D."/>
            <person name="Goodwin L."/>
            <person name="Pitluck S."/>
            <person name="Kyrpides N."/>
            <person name="Mavromatis K."/>
            <person name="Ivanova N."/>
            <person name="Teshima H."/>
            <person name="Brettin T."/>
            <person name="Detter J.C."/>
            <person name="Han C."/>
            <person name="Tapia R."/>
            <person name="Land M."/>
            <person name="Hauser L."/>
            <person name="Markowitz V."/>
            <person name="Cheng J.-F."/>
            <person name="Hugenholtz P."/>
            <person name="Woyke T."/>
            <person name="Wu D."/>
            <person name="Tindall B."/>
            <person name="Pomrenke H.G."/>
            <person name="Brambilla E."/>
            <person name="Klenk H.-P."/>
            <person name="Eisen J.A."/>
        </authorList>
    </citation>
    <scope>NUCLEOTIDE SEQUENCE [LARGE SCALE GENOMIC DNA]</scope>
    <source>
        <strain>DSM 17132</strain>
    </source>
</reference>
<dbReference type="MEROPS" id="S09.010"/>
<organism evidence="9 10">
    <name type="scientific">Leadbetterella byssophila (strain DSM 17132 / JCM 16389 / KACC 11308 / NBRC 106382 / 4M15)</name>
    <dbReference type="NCBI Taxonomy" id="649349"/>
    <lineage>
        <taxon>Bacteria</taxon>
        <taxon>Pseudomonadati</taxon>
        <taxon>Bacteroidota</taxon>
        <taxon>Cytophagia</taxon>
        <taxon>Cytophagales</taxon>
        <taxon>Leadbetterellaceae</taxon>
        <taxon>Leadbetterella</taxon>
    </lineage>
</organism>
<dbReference type="Gene3D" id="2.130.10.120">
    <property type="entry name" value="Prolyl oligopeptidase, N-terminal domain"/>
    <property type="match status" value="1"/>
</dbReference>
<dbReference type="Pfam" id="PF00326">
    <property type="entry name" value="Peptidase_S9"/>
    <property type="match status" value="1"/>
</dbReference>
<evidence type="ECO:0000259" key="8">
    <source>
        <dbReference type="Pfam" id="PF02897"/>
    </source>
</evidence>
<dbReference type="eggNOG" id="COG1770">
    <property type="taxonomic scope" value="Bacteria"/>
</dbReference>
<dbReference type="Gene3D" id="3.40.50.1820">
    <property type="entry name" value="alpha/beta hydrolase"/>
    <property type="match status" value="1"/>
</dbReference>
<dbReference type="STRING" id="649349.Lbys_2207"/>
<feature type="domain" description="Peptidase S9A N-terminal" evidence="8">
    <location>
        <begin position="16"/>
        <end position="413"/>
    </location>
</feature>
<dbReference type="InterPro" id="IPR023302">
    <property type="entry name" value="Pept_S9A_N"/>
</dbReference>
<evidence type="ECO:0000256" key="2">
    <source>
        <dbReference type="ARBA" id="ARBA00022670"/>
    </source>
</evidence>
<dbReference type="SUPFAM" id="SSF50993">
    <property type="entry name" value="Peptidase/esterase 'gauge' domain"/>
    <property type="match status" value="1"/>
</dbReference>
<dbReference type="InterPro" id="IPR001375">
    <property type="entry name" value="Peptidase_S9_cat"/>
</dbReference>
<comment type="similarity">
    <text evidence="1">Belongs to the peptidase S9A family.</text>
</comment>
<dbReference type="KEGG" id="lby:Lbys_2207"/>
<evidence type="ECO:0000256" key="5">
    <source>
        <dbReference type="ARBA" id="ARBA00060121"/>
    </source>
</evidence>
<keyword evidence="4" id="KW-0720">Serine protease</keyword>
<dbReference type="FunFam" id="3.40.50.1820:FF:000005">
    <property type="entry name" value="Prolyl endopeptidase"/>
    <property type="match status" value="1"/>
</dbReference>
<dbReference type="InterPro" id="IPR002470">
    <property type="entry name" value="Peptidase_S9A"/>
</dbReference>
<dbReference type="GO" id="GO:0004252">
    <property type="term" value="F:serine-type endopeptidase activity"/>
    <property type="evidence" value="ECO:0007669"/>
    <property type="project" value="InterPro"/>
</dbReference>
<evidence type="ECO:0000256" key="1">
    <source>
        <dbReference type="ARBA" id="ARBA00005228"/>
    </source>
</evidence>
<keyword evidence="3 9" id="KW-0378">Hydrolase</keyword>
<dbReference type="PANTHER" id="PTHR11757:SF19">
    <property type="entry name" value="PROLYL ENDOPEPTIDASE-LIKE"/>
    <property type="match status" value="1"/>
</dbReference>
<comment type="function">
    <text evidence="5">Cleaves peptide bonds on the C-terminal side of prolyl residues within peptides that are up to approximately 30 amino acids long. Has an absolute requirement for an X-Pro bond in the trans configuration immediately preceding the Pro-Y scissible bond.</text>
</comment>
<dbReference type="OrthoDB" id="9801421at2"/>
<reference evidence="9 10" key="2">
    <citation type="journal article" date="2011" name="Stand. Genomic Sci.">
        <title>Complete genome sequence of Leadbetterella byssophila type strain (4M15).</title>
        <authorList>
            <person name="Abt B."/>
            <person name="Teshima H."/>
            <person name="Lucas S."/>
            <person name="Lapidus A."/>
            <person name="Del Rio T.G."/>
            <person name="Nolan M."/>
            <person name="Tice H."/>
            <person name="Cheng J.F."/>
            <person name="Pitluck S."/>
            <person name="Liolios K."/>
            <person name="Pagani I."/>
            <person name="Ivanova N."/>
            <person name="Mavromatis K."/>
            <person name="Pati A."/>
            <person name="Tapia R."/>
            <person name="Han C."/>
            <person name="Goodwin L."/>
            <person name="Chen A."/>
            <person name="Palaniappan K."/>
            <person name="Land M."/>
            <person name="Hauser L."/>
            <person name="Chang Y.J."/>
            <person name="Jeffries C.D."/>
            <person name="Rohde M."/>
            <person name="Goker M."/>
            <person name="Tindall B.J."/>
            <person name="Detter J.C."/>
            <person name="Woyke T."/>
            <person name="Bristow J."/>
            <person name="Eisen J.A."/>
            <person name="Markowitz V."/>
            <person name="Hugenholtz P."/>
            <person name="Klenk H.P."/>
            <person name="Kyrpides N.C."/>
        </authorList>
    </citation>
    <scope>NUCLEOTIDE SEQUENCE [LARGE SCALE GENOMIC DNA]</scope>
    <source>
        <strain evidence="10">DSM 17132 / JCM 16389 / KACC 11308 / NBRC 106382 / 4M15</strain>
    </source>
</reference>
<dbReference type="AlphaFoldDB" id="E4RV17"/>
<evidence type="ECO:0000313" key="9">
    <source>
        <dbReference type="EMBL" id="ADQ17897.1"/>
    </source>
</evidence>
<evidence type="ECO:0000259" key="7">
    <source>
        <dbReference type="Pfam" id="PF00326"/>
    </source>
</evidence>
<sequence>MASSITGQGIAAPVAKKVPFPIETHGHTRVDEYYWLNQREDEEVLSYLRAENEYLEQVMSPLKELREELFEEMKGRIKEDDESVPYKEGSYMYFTKFVKGGEYPVYCRKKVGTEVEEILLDGNALAEGHSYFHVGGMEISDDEQLLLFAVDTVGRRNYTAKVKNLVTGEILSDEIPETEGGNYAWAADSKTFYYVKKDQQTLLGNRVYRHQLGNQEDELVYEEKDNQYYMGIFRMKSKKYIAIGSEHIGVASEFQLLRADDPQAKPVTFLPRGNRHEYSIEHFEDKFYIRTNLNGAENFALMQVKEEKHADIAAWEMVIPSREEVFFEGLELFKEFMVVQERKEGLIQMRIIHHRTGEEHYVDFGEPAYTAFISINPEFDTTVLRYGYTSMTTPRSTYDYHMDTREKVLLKEQEVLGGFDKEDYVSERIFVTARDGAKVPVSIVYKKDTPLNGTSPLLQYAYGSYGATMDASFSPSRLSLLNRGFVYAIAHIRGGLEMGRQWYEQGRMMQKKNTFYDFIDCSKALVALGYAAKDKVFAMGGSAGGLLMGAVMNLAPEVYKGVVAAVPFVDVVTTMLDESIPLTTGEFEEWGNPKNEDSYWYMLSYSPYDNVEEKAYPNTLVTTGLHDSQVQYWEPAKWVAKLRDKKTDDNLLLLFTDMSAGHGGASGRFEALKTLALEYAFVVDLAKK</sequence>
<protein>
    <recommendedName>
        <fullName evidence="6">Proline-specific endopeptidase</fullName>
    </recommendedName>
</protein>
<dbReference type="InterPro" id="IPR029058">
    <property type="entry name" value="AB_hydrolase_fold"/>
</dbReference>
<evidence type="ECO:0000256" key="6">
    <source>
        <dbReference type="ARBA" id="ARBA00081187"/>
    </source>
</evidence>
<evidence type="ECO:0000256" key="3">
    <source>
        <dbReference type="ARBA" id="ARBA00022801"/>
    </source>
</evidence>
<name>E4RV17_LEAB4</name>
<evidence type="ECO:0000313" key="10">
    <source>
        <dbReference type="Proteomes" id="UP000007435"/>
    </source>
</evidence>
<dbReference type="SUPFAM" id="SSF53474">
    <property type="entry name" value="alpha/beta-Hydrolases"/>
    <property type="match status" value="1"/>
</dbReference>
<gene>
    <name evidence="9" type="ordered locus">Lbys_2207</name>
</gene>
<dbReference type="PANTHER" id="PTHR11757">
    <property type="entry name" value="PROTEASE FAMILY S9A OLIGOPEPTIDASE"/>
    <property type="match status" value="1"/>
</dbReference>
<evidence type="ECO:0000256" key="4">
    <source>
        <dbReference type="ARBA" id="ARBA00022825"/>
    </source>
</evidence>
<keyword evidence="10" id="KW-1185">Reference proteome</keyword>
<keyword evidence="2" id="KW-0645">Protease</keyword>
<dbReference type="PRINTS" id="PR00862">
    <property type="entry name" value="PROLIGOPTASE"/>
</dbReference>
<dbReference type="GO" id="GO:0006508">
    <property type="term" value="P:proteolysis"/>
    <property type="evidence" value="ECO:0007669"/>
    <property type="project" value="UniProtKB-KW"/>
</dbReference>
<dbReference type="InterPro" id="IPR051543">
    <property type="entry name" value="Serine_Peptidase_S9A"/>
</dbReference>
<dbReference type="Proteomes" id="UP000007435">
    <property type="component" value="Chromosome"/>
</dbReference>
<dbReference type="RefSeq" id="WP_013408943.1">
    <property type="nucleotide sequence ID" value="NC_014655.1"/>
</dbReference>